<sequence>LQPDIYKLDFEKQQVLYEANQFDEYHQPEQILDRHPTKYSLKQ</sequence>
<dbReference type="AlphaFoldDB" id="A0A820N3F4"/>
<name>A0A820N3F4_9BILA</name>
<feature type="non-terminal residue" evidence="1">
    <location>
        <position position="43"/>
    </location>
</feature>
<organism evidence="1 2">
    <name type="scientific">Rotaria sordida</name>
    <dbReference type="NCBI Taxonomy" id="392033"/>
    <lineage>
        <taxon>Eukaryota</taxon>
        <taxon>Metazoa</taxon>
        <taxon>Spiralia</taxon>
        <taxon>Gnathifera</taxon>
        <taxon>Rotifera</taxon>
        <taxon>Eurotatoria</taxon>
        <taxon>Bdelloidea</taxon>
        <taxon>Philodinida</taxon>
        <taxon>Philodinidae</taxon>
        <taxon>Rotaria</taxon>
    </lineage>
</organism>
<protein>
    <submittedName>
        <fullName evidence="1">Uncharacterized protein</fullName>
    </submittedName>
</protein>
<reference evidence="1" key="1">
    <citation type="submission" date="2021-02" db="EMBL/GenBank/DDBJ databases">
        <authorList>
            <person name="Nowell W R."/>
        </authorList>
    </citation>
    <scope>NUCLEOTIDE SEQUENCE</scope>
</reference>
<accession>A0A820N3F4</accession>
<evidence type="ECO:0000313" key="2">
    <source>
        <dbReference type="Proteomes" id="UP000663836"/>
    </source>
</evidence>
<dbReference type="Proteomes" id="UP000663836">
    <property type="component" value="Unassembled WGS sequence"/>
</dbReference>
<feature type="non-terminal residue" evidence="1">
    <location>
        <position position="1"/>
    </location>
</feature>
<proteinExistence type="predicted"/>
<gene>
    <name evidence="1" type="ORF">JBS370_LOCUS42942</name>
</gene>
<dbReference type="EMBL" id="CAJOBD010061330">
    <property type="protein sequence ID" value="CAF4383976.1"/>
    <property type="molecule type" value="Genomic_DNA"/>
</dbReference>
<evidence type="ECO:0000313" key="1">
    <source>
        <dbReference type="EMBL" id="CAF4383976.1"/>
    </source>
</evidence>
<comment type="caution">
    <text evidence="1">The sequence shown here is derived from an EMBL/GenBank/DDBJ whole genome shotgun (WGS) entry which is preliminary data.</text>
</comment>